<proteinExistence type="predicted"/>
<reference evidence="2" key="1">
    <citation type="journal article" date="2019" name="Int. J. Syst. Evol. Microbiol.">
        <title>The Global Catalogue of Microorganisms (GCM) 10K type strain sequencing project: providing services to taxonomists for standard genome sequencing and annotation.</title>
        <authorList>
            <consortium name="The Broad Institute Genomics Platform"/>
            <consortium name="The Broad Institute Genome Sequencing Center for Infectious Disease"/>
            <person name="Wu L."/>
            <person name="Ma J."/>
        </authorList>
    </citation>
    <scope>NUCLEOTIDE SEQUENCE [LARGE SCALE GENOMIC DNA]</scope>
    <source>
        <strain evidence="2">CGMCC 1.8957</strain>
    </source>
</reference>
<dbReference type="EMBL" id="BNAQ01000001">
    <property type="protein sequence ID" value="GHH09352.1"/>
    <property type="molecule type" value="Genomic_DNA"/>
</dbReference>
<organism evidence="1 2">
    <name type="scientific">Sphingomonas glacialis</name>
    <dbReference type="NCBI Taxonomy" id="658225"/>
    <lineage>
        <taxon>Bacteria</taxon>
        <taxon>Pseudomonadati</taxon>
        <taxon>Pseudomonadota</taxon>
        <taxon>Alphaproteobacteria</taxon>
        <taxon>Sphingomonadales</taxon>
        <taxon>Sphingomonadaceae</taxon>
        <taxon>Sphingomonas</taxon>
    </lineage>
</organism>
<dbReference type="Proteomes" id="UP000652430">
    <property type="component" value="Unassembled WGS sequence"/>
</dbReference>
<evidence type="ECO:0000313" key="1">
    <source>
        <dbReference type="EMBL" id="GHH09352.1"/>
    </source>
</evidence>
<accession>A0ABQ3LIL6</accession>
<protein>
    <recommendedName>
        <fullName evidence="3">Phage gp6-like head-tail connector protein</fullName>
    </recommendedName>
</protein>
<name>A0ABQ3LIL6_9SPHN</name>
<dbReference type="RefSeq" id="WP_189675028.1">
    <property type="nucleotide sequence ID" value="NZ_BNAQ01000001.1"/>
</dbReference>
<dbReference type="CDD" id="cd08054">
    <property type="entry name" value="gp6"/>
    <property type="match status" value="1"/>
</dbReference>
<dbReference type="Gene3D" id="1.10.3230.30">
    <property type="entry name" value="Phage gp6-like head-tail connector protein"/>
    <property type="match status" value="1"/>
</dbReference>
<sequence length="182" mass="19960">MTDLTTLANFKAYAGVTGGDDDTAIQALISAYSGYVRQYCNRDFTLGSYSRTFDGRNQTRQMLPQYPVQSVTAVQIDTQVVPLQATFGQAGFRFDAQSVMLNGYRFCRGEGNVLISWTAGYATVPLEIAQAVNELVGLRYELRDKQGWSSKSLAGETVSLITADMPSSVRTILANYRAVVPL</sequence>
<gene>
    <name evidence="1" type="ORF">GCM10008023_05930</name>
</gene>
<evidence type="ECO:0000313" key="2">
    <source>
        <dbReference type="Proteomes" id="UP000652430"/>
    </source>
</evidence>
<keyword evidence="2" id="KW-1185">Reference proteome</keyword>
<evidence type="ECO:0008006" key="3">
    <source>
        <dbReference type="Google" id="ProtNLM"/>
    </source>
</evidence>
<comment type="caution">
    <text evidence="1">The sequence shown here is derived from an EMBL/GenBank/DDBJ whole genome shotgun (WGS) entry which is preliminary data.</text>
</comment>